<dbReference type="EnsemblPlants" id="Solyc06g005410.3.1">
    <property type="protein sequence ID" value="Solyc06g005410.3.1.1"/>
    <property type="gene ID" value="Solyc06g005410.3"/>
</dbReference>
<reference evidence="1" key="2">
    <citation type="submission" date="2019-01" db="UniProtKB">
        <authorList>
            <consortium name="EnsemblPlants"/>
        </authorList>
    </citation>
    <scope>IDENTIFICATION</scope>
    <source>
        <strain evidence="1">cv. Heinz 1706</strain>
    </source>
</reference>
<dbReference type="AlphaFoldDB" id="A0A3Q7HIF7"/>
<dbReference type="SUPFAM" id="SSF52540">
    <property type="entry name" value="P-loop containing nucleoside triphosphate hydrolases"/>
    <property type="match status" value="1"/>
</dbReference>
<evidence type="ECO:0008006" key="3">
    <source>
        <dbReference type="Google" id="ProtNLM"/>
    </source>
</evidence>
<accession>A0A3Q7HIF7</accession>
<dbReference type="Gramene" id="Solyc06g005410.3.1">
    <property type="protein sequence ID" value="Solyc06g005410.3.1.1"/>
    <property type="gene ID" value="Solyc06g005410.3"/>
</dbReference>
<proteinExistence type="predicted"/>
<dbReference type="InterPro" id="IPR027417">
    <property type="entry name" value="P-loop_NTPase"/>
</dbReference>
<reference evidence="1" key="1">
    <citation type="journal article" date="2012" name="Nature">
        <title>The tomato genome sequence provides insights into fleshy fruit evolution.</title>
        <authorList>
            <consortium name="Tomato Genome Consortium"/>
        </authorList>
    </citation>
    <scope>NUCLEOTIDE SEQUENCE [LARGE SCALE GENOMIC DNA]</scope>
    <source>
        <strain evidence="1">cv. Heinz 1706</strain>
    </source>
</reference>
<name>A0A3Q7HIF7_SOLLC</name>
<sequence length="49" mass="5275">MLLEKHARINDMVGIYGIGGIGKTTLTKGTITKYFSNLVVVCFISNIGS</sequence>
<evidence type="ECO:0000313" key="1">
    <source>
        <dbReference type="EnsemblPlants" id="Solyc06g005410.3.1.1"/>
    </source>
</evidence>
<organism evidence="1">
    <name type="scientific">Solanum lycopersicum</name>
    <name type="common">Tomato</name>
    <name type="synonym">Lycopersicon esculentum</name>
    <dbReference type="NCBI Taxonomy" id="4081"/>
    <lineage>
        <taxon>Eukaryota</taxon>
        <taxon>Viridiplantae</taxon>
        <taxon>Streptophyta</taxon>
        <taxon>Embryophyta</taxon>
        <taxon>Tracheophyta</taxon>
        <taxon>Spermatophyta</taxon>
        <taxon>Magnoliopsida</taxon>
        <taxon>eudicotyledons</taxon>
        <taxon>Gunneridae</taxon>
        <taxon>Pentapetalae</taxon>
        <taxon>asterids</taxon>
        <taxon>lamiids</taxon>
        <taxon>Solanales</taxon>
        <taxon>Solanaceae</taxon>
        <taxon>Solanoideae</taxon>
        <taxon>Solaneae</taxon>
        <taxon>Solanum</taxon>
        <taxon>Solanum subgen. Lycopersicon</taxon>
    </lineage>
</organism>
<protein>
    <recommendedName>
        <fullName evidence="3">NB-ARC domain-containing protein</fullName>
    </recommendedName>
</protein>
<dbReference type="Gene3D" id="3.40.50.300">
    <property type="entry name" value="P-loop containing nucleotide triphosphate hydrolases"/>
    <property type="match status" value="1"/>
</dbReference>
<dbReference type="Proteomes" id="UP000004994">
    <property type="component" value="Chromosome 6"/>
</dbReference>
<evidence type="ECO:0000313" key="2">
    <source>
        <dbReference type="Proteomes" id="UP000004994"/>
    </source>
</evidence>
<dbReference type="InParanoid" id="A0A3Q7HIF7"/>
<keyword evidence="2" id="KW-1185">Reference proteome</keyword>